<feature type="compositionally biased region" description="Gly residues" evidence="1">
    <location>
        <begin position="1209"/>
        <end position="1224"/>
    </location>
</feature>
<feature type="region of interest" description="Disordered" evidence="1">
    <location>
        <begin position="1201"/>
        <end position="1236"/>
    </location>
</feature>
<feature type="compositionally biased region" description="Polar residues" evidence="1">
    <location>
        <begin position="638"/>
        <end position="652"/>
    </location>
</feature>
<accession>A0A8J4C6H8</accession>
<name>A0A8J4C6H8_9CHLO</name>
<proteinExistence type="predicted"/>
<organism evidence="2 3">
    <name type="scientific">Volvox reticuliferus</name>
    <dbReference type="NCBI Taxonomy" id="1737510"/>
    <lineage>
        <taxon>Eukaryota</taxon>
        <taxon>Viridiplantae</taxon>
        <taxon>Chlorophyta</taxon>
        <taxon>core chlorophytes</taxon>
        <taxon>Chlorophyceae</taxon>
        <taxon>CS clade</taxon>
        <taxon>Chlamydomonadales</taxon>
        <taxon>Volvocaceae</taxon>
        <taxon>Volvox</taxon>
    </lineage>
</organism>
<dbReference type="Proteomes" id="UP000747110">
    <property type="component" value="Unassembled WGS sequence"/>
</dbReference>
<feature type="region of interest" description="Disordered" evidence="1">
    <location>
        <begin position="699"/>
        <end position="727"/>
    </location>
</feature>
<evidence type="ECO:0000313" key="2">
    <source>
        <dbReference type="EMBL" id="GIL76564.1"/>
    </source>
</evidence>
<protein>
    <submittedName>
        <fullName evidence="2">Uncharacterized protein</fullName>
    </submittedName>
</protein>
<feature type="region of interest" description="Disordered" evidence="1">
    <location>
        <begin position="633"/>
        <end position="657"/>
    </location>
</feature>
<keyword evidence="3" id="KW-1185">Reference proteome</keyword>
<feature type="region of interest" description="Disordered" evidence="1">
    <location>
        <begin position="135"/>
        <end position="170"/>
    </location>
</feature>
<feature type="region of interest" description="Disordered" evidence="1">
    <location>
        <begin position="852"/>
        <end position="877"/>
    </location>
</feature>
<dbReference type="AlphaFoldDB" id="A0A8J4C6H8"/>
<evidence type="ECO:0000256" key="1">
    <source>
        <dbReference type="SAM" id="MobiDB-lite"/>
    </source>
</evidence>
<feature type="region of interest" description="Disordered" evidence="1">
    <location>
        <begin position="87"/>
        <end position="107"/>
    </location>
</feature>
<reference evidence="2" key="1">
    <citation type="journal article" date="2021" name="Proc. Natl. Acad. Sci. U.S.A.">
        <title>Three genomes in the algal genus Volvox reveal the fate of a haploid sex-determining region after a transition to homothallism.</title>
        <authorList>
            <person name="Yamamoto K."/>
            <person name="Hamaji T."/>
            <person name="Kawai-Toyooka H."/>
            <person name="Matsuzaki R."/>
            <person name="Takahashi F."/>
            <person name="Nishimura Y."/>
            <person name="Kawachi M."/>
            <person name="Noguchi H."/>
            <person name="Minakuchi Y."/>
            <person name="Umen J.G."/>
            <person name="Toyoda A."/>
            <person name="Nozaki H."/>
        </authorList>
    </citation>
    <scope>NUCLEOTIDE SEQUENCE</scope>
    <source>
        <strain evidence="2">NIES-3786</strain>
    </source>
</reference>
<gene>
    <name evidence="2" type="ORF">Vretifemale_6057</name>
</gene>
<sequence length="1236" mass="129557">LGNGAVLSEQLLRYRSIELSRRLAPVDQVVLHLALKCSSTEQWQSLLLAVASLILVSPASSCSLVRSALIGCRGCEHAVSEVLLQLSEGSDEEGEPRTHSPLRKGGQGVTTPQYAFIILTAELLRIANDNVDEGSNIVTRSDDVNDDYEDRGGPGGENDPKRNAGPAASGVDAAAEIPAISRLVMEGLEGAAKARRPQAMALLARAILERLYPLDPGLACSWALNQLRSCCNPQAYRASLSAGRSAPWRDSPPQGLLISAFLCAPHLVAILGLPLTIRAVEEELLRPVSDDPLEASWDEPQCGLGGGGSAGATAFSDKDSLRPVSGLLAAVAALGEEGEEEVWVMLRRVIAVALGGGAAPSGGPVRVEVAGSGVAGRGQQQQVAAGSRQAAAALAVAEGIMVLSSSPELATSDPQAGPTEMNTSGIDRLEAMMRPLLMPEASDLSAQRRFDCAVRAIQVHVKRATSKLALSVYERVLRAANTALLAAGASGPQQQQQRQEQQLRLLLGLVRSRMQHLAQGMGPGCGTGGGGGSVAAAAGARRGLATGDAAFAMTCLSDFARQGKDHLSKMAGLYKTKWVQGVKPVLLRPTLDEEAARLRYRYLQEASERFRLISDSELDSWEQLHEKLGVAFEGPRSGASSGSNIPSGNGVSSEGAAVRSPVDDLMRRLAFVGPSLTGNTLDAVMSALEAALAEELSPRPGALAPAPTQPPQRNDESGPAGEKQQQDAAAVHIGELLLEAFVAGEELEAATAGGTLAEVAPGPEPAAAAAARPELRRRQSHFSWQLRLLDTAARWPQMHAYIAHRLLQLASDPTFCSLLDEVQVMGLAAALAAMSCVYVRREAAPTVAAAAGLPEGRAPGSGGPGARSTSDMQPKRPCGASARYVWHIPRYLTADGAAPAGQGQQQLAVSSAVGGGVPSVPGPAFAQTVLDALPLGPSVQQLRFTATFLAAYLRQCGLLGSWVLYSADDDQEAMGDVEGGGLEGCRKQMSAVHAALRSPPGTAASRRAPVPIWFSPPIDGCNDGRRRWQQQASWGEVAGCIPSVALRSLVWIQKYGEIFGKAAVGCNGDDAGAAQGDCSRGHDRDYWLDVLRVCTAFTSTRLGMAMMEGLAAACDAGGGGTGAADRGLARPRTRNAPGDIAALWDEAAMLRLTLRALDQGQHLPRQLMVDQAALLLRHMAPAVMQHRPREESILKHANTFPREEDGTGRQQGEGQGEVPFGGWGMEAVVPGGLPGA</sequence>
<dbReference type="EMBL" id="BNCP01000009">
    <property type="protein sequence ID" value="GIL76564.1"/>
    <property type="molecule type" value="Genomic_DNA"/>
</dbReference>
<evidence type="ECO:0000313" key="3">
    <source>
        <dbReference type="Proteomes" id="UP000747110"/>
    </source>
</evidence>
<dbReference type="OrthoDB" id="10688947at2759"/>
<feature type="non-terminal residue" evidence="2">
    <location>
        <position position="1236"/>
    </location>
</feature>
<comment type="caution">
    <text evidence="2">The sequence shown here is derived from an EMBL/GenBank/DDBJ whole genome shotgun (WGS) entry which is preliminary data.</text>
</comment>